<dbReference type="RefSeq" id="WP_239672286.1">
    <property type="nucleotide sequence ID" value="NZ_CP049742.1"/>
</dbReference>
<feature type="transmembrane region" description="Helical" evidence="1">
    <location>
        <begin position="86"/>
        <end position="106"/>
    </location>
</feature>
<keyword evidence="1" id="KW-0812">Transmembrane</keyword>
<evidence type="ECO:0000256" key="1">
    <source>
        <dbReference type="SAM" id="Phobius"/>
    </source>
</evidence>
<dbReference type="Proteomes" id="UP000593626">
    <property type="component" value="Chromosome"/>
</dbReference>
<evidence type="ECO:0000313" key="3">
    <source>
        <dbReference type="Proteomes" id="UP000593626"/>
    </source>
</evidence>
<keyword evidence="1" id="KW-1133">Transmembrane helix</keyword>
<feature type="transmembrane region" description="Helical" evidence="1">
    <location>
        <begin position="6"/>
        <end position="26"/>
    </location>
</feature>
<keyword evidence="1" id="KW-0472">Membrane</keyword>
<organism evidence="2 3">
    <name type="scientific">Mangrovibacillus cuniculi</name>
    <dbReference type="NCBI Taxonomy" id="2593652"/>
    <lineage>
        <taxon>Bacteria</taxon>
        <taxon>Bacillati</taxon>
        <taxon>Bacillota</taxon>
        <taxon>Bacilli</taxon>
        <taxon>Bacillales</taxon>
        <taxon>Bacillaceae</taxon>
        <taxon>Mangrovibacillus</taxon>
    </lineage>
</organism>
<dbReference type="GO" id="GO:0016787">
    <property type="term" value="F:hydrolase activity"/>
    <property type="evidence" value="ECO:0007669"/>
    <property type="project" value="UniProtKB-KW"/>
</dbReference>
<dbReference type="KEGG" id="mcui:G8O30_11950"/>
<name>A0A7S8HGN5_9BACI</name>
<feature type="transmembrane region" description="Helical" evidence="1">
    <location>
        <begin position="38"/>
        <end position="54"/>
    </location>
</feature>
<feature type="transmembrane region" description="Helical" evidence="1">
    <location>
        <begin position="60"/>
        <end position="79"/>
    </location>
</feature>
<feature type="transmembrane region" description="Helical" evidence="1">
    <location>
        <begin position="126"/>
        <end position="148"/>
    </location>
</feature>
<proteinExistence type="predicted"/>
<accession>A0A7S8HGN5</accession>
<keyword evidence="3" id="KW-1185">Reference proteome</keyword>
<dbReference type="AlphaFoldDB" id="A0A7S8HGN5"/>
<evidence type="ECO:0000313" key="2">
    <source>
        <dbReference type="EMBL" id="QPC47615.1"/>
    </source>
</evidence>
<sequence length="307" mass="34911">MLLLFLHVLSHALVGALTLSFTVAVVGKKELTWKEKCILMFFGGVAGIFPDLLGNRTFSYWTHAIVFSPIIALPIGLLVRFVLTHVTFIVAWMCNSLAVIFGHLLYDSVGHGAPLIYPFSKEQISLHYLELGDPWFLTLLCIMALSFLLSSHRIWIYKVAAIVAILFLSFKGVSKYWVEQQVEAAFALTEPYNITVYPPDEYLMTVTNPLDWAQWSFDIFSEQRYLRGYASLIGTNVDTHVNQLFEEKGEIVEHKGRYHIQLAGNVEECTVVEENVEEREITCHQPGESKAKEYELIGDSWVVKDKN</sequence>
<protein>
    <submittedName>
        <fullName evidence="2">Metal-dependent hydrolase</fullName>
    </submittedName>
</protein>
<keyword evidence="2" id="KW-0378">Hydrolase</keyword>
<dbReference type="EMBL" id="CP049742">
    <property type="protein sequence ID" value="QPC47615.1"/>
    <property type="molecule type" value="Genomic_DNA"/>
</dbReference>
<reference evidence="2 3" key="1">
    <citation type="submission" date="2019-07" db="EMBL/GenBank/DDBJ databases">
        <title>Genome sequence of 2 isolates from Red Sea Mangroves.</title>
        <authorList>
            <person name="Sefrji F."/>
            <person name="Michoud G."/>
            <person name="Merlino G."/>
            <person name="Daffonchio D."/>
        </authorList>
    </citation>
    <scope>NUCLEOTIDE SEQUENCE [LARGE SCALE GENOMIC DNA]</scope>
    <source>
        <strain evidence="2 3">R1DC41</strain>
    </source>
</reference>
<gene>
    <name evidence="2" type="ORF">G8O30_11950</name>
</gene>